<reference evidence="1" key="1">
    <citation type="submission" date="2021-01" db="EMBL/GenBank/DDBJ databases">
        <authorList>
            <consortium name="Genoscope - CEA"/>
            <person name="William W."/>
        </authorList>
    </citation>
    <scope>NUCLEOTIDE SEQUENCE</scope>
</reference>
<dbReference type="AlphaFoldDB" id="A0A8S1TVT8"/>
<dbReference type="EMBL" id="CAJJDO010000028">
    <property type="protein sequence ID" value="CAD8156074.1"/>
    <property type="molecule type" value="Genomic_DNA"/>
</dbReference>
<proteinExistence type="predicted"/>
<comment type="caution">
    <text evidence="1">The sequence shown here is derived from an EMBL/GenBank/DDBJ whole genome shotgun (WGS) entry which is preliminary data.</text>
</comment>
<dbReference type="OrthoDB" id="303170at2759"/>
<sequence length="94" mass="10836">MLIYITVHKDFSHPSVEKDTFQLDVESTISIEDIKVLITLRYIDLGPDDFDLIQEQSKTKLVNKSKVHELLLGTDNPIKFVMIQRSKGCCCFTF</sequence>
<evidence type="ECO:0000313" key="1">
    <source>
        <dbReference type="EMBL" id="CAD8156074.1"/>
    </source>
</evidence>
<dbReference type="Proteomes" id="UP000689195">
    <property type="component" value="Unassembled WGS sequence"/>
</dbReference>
<organism evidence="1 2">
    <name type="scientific">Paramecium pentaurelia</name>
    <dbReference type="NCBI Taxonomy" id="43138"/>
    <lineage>
        <taxon>Eukaryota</taxon>
        <taxon>Sar</taxon>
        <taxon>Alveolata</taxon>
        <taxon>Ciliophora</taxon>
        <taxon>Intramacronucleata</taxon>
        <taxon>Oligohymenophorea</taxon>
        <taxon>Peniculida</taxon>
        <taxon>Parameciidae</taxon>
        <taxon>Paramecium</taxon>
    </lineage>
</organism>
<name>A0A8S1TVT8_9CILI</name>
<gene>
    <name evidence="1" type="ORF">PPENT_87.1.T0280117</name>
</gene>
<protein>
    <submittedName>
        <fullName evidence="1">Uncharacterized protein</fullName>
    </submittedName>
</protein>
<evidence type="ECO:0000313" key="2">
    <source>
        <dbReference type="Proteomes" id="UP000689195"/>
    </source>
</evidence>
<keyword evidence="2" id="KW-1185">Reference proteome</keyword>
<accession>A0A8S1TVT8</accession>